<dbReference type="Pfam" id="PF13581">
    <property type="entry name" value="HATPase_c_2"/>
    <property type="match status" value="1"/>
</dbReference>
<dbReference type="SUPFAM" id="SSF81606">
    <property type="entry name" value="PP2C-like"/>
    <property type="match status" value="1"/>
</dbReference>
<feature type="domain" description="Response regulatory" evidence="3">
    <location>
        <begin position="2"/>
        <end position="118"/>
    </location>
</feature>
<dbReference type="Pfam" id="PF00072">
    <property type="entry name" value="Response_reg"/>
    <property type="match status" value="1"/>
</dbReference>
<gene>
    <name evidence="4" type="ORF">OP10G_3533</name>
</gene>
<dbReference type="InterPro" id="IPR003594">
    <property type="entry name" value="HATPase_dom"/>
</dbReference>
<dbReference type="Gene3D" id="3.40.50.2300">
    <property type="match status" value="1"/>
</dbReference>
<dbReference type="Gene3D" id="3.60.40.10">
    <property type="entry name" value="PPM-type phosphatase domain"/>
    <property type="match status" value="1"/>
</dbReference>
<evidence type="ECO:0000313" key="5">
    <source>
        <dbReference type="Proteomes" id="UP000027982"/>
    </source>
</evidence>
<accession>A0A068NTY3</accession>
<evidence type="ECO:0000313" key="4">
    <source>
        <dbReference type="EMBL" id="AIE86901.1"/>
    </source>
</evidence>
<dbReference type="eggNOG" id="COG2208">
    <property type="taxonomic scope" value="Bacteria"/>
</dbReference>
<evidence type="ECO:0000256" key="1">
    <source>
        <dbReference type="ARBA" id="ARBA00022801"/>
    </source>
</evidence>
<dbReference type="HOGENOM" id="CLU_000445_43_7_0"/>
<sequence>MRILVADDDEVSALVLSERLEDLGYQVSVARDGAEAWSHMQQADYRLLILDWMMPIMDGMELCRRVRQQQSDSYTYIILLTGRTDRRDRLEALEGGADDFLTKPLDQAEFLARLKAAARVLSSDEALRLSNHELQLARLKELEIGAHIQQRLLYSPPPTSVQAIRTASLSIPSQSVDGDFCDFFELSDGAVDVVVGDVMGKGVPAAMVGAGVKTNLQRSLLRLLVKDPDSLPRPADLIRDLAGSVSAELIELNTFLTLCYARFDARRNKLAYVNCGHPKIIHWRARAGAIELLETTAVPLGFSDEAEYEEREVDLEPGDLILFYSDGITDLHQPEGGRLGIAGFAEWVAPRAHLPLEDLIAELVCLRDASLGEGLMRDDFTCVAVRFVGSEVANEDGLSLWADSSALRKVRSYLDDLIRATPFQDRDRAEILLAVQEAASNAINHARKGHHALPLHVQAKTSADSLRIDLRYPGVPFDATEVPPPVLDGSQDSGFGVAIIRKCMDLVTFGVDKDLNHVVLEKRYPR</sequence>
<dbReference type="PANTHER" id="PTHR43156:SF2">
    <property type="entry name" value="STAGE II SPORULATION PROTEIN E"/>
    <property type="match status" value="1"/>
</dbReference>
<dbReference type="InterPro" id="IPR036890">
    <property type="entry name" value="HATPase_C_sf"/>
</dbReference>
<dbReference type="AlphaFoldDB" id="A0A068NTY3"/>
<dbReference type="SUPFAM" id="SSF52172">
    <property type="entry name" value="CheY-like"/>
    <property type="match status" value="1"/>
</dbReference>
<dbReference type="GO" id="GO:0000160">
    <property type="term" value="P:phosphorelay signal transduction system"/>
    <property type="evidence" value="ECO:0007669"/>
    <property type="project" value="InterPro"/>
</dbReference>
<dbReference type="InterPro" id="IPR052016">
    <property type="entry name" value="Bact_Sigma-Reg"/>
</dbReference>
<dbReference type="SUPFAM" id="SSF55874">
    <property type="entry name" value="ATPase domain of HSP90 chaperone/DNA topoisomerase II/histidine kinase"/>
    <property type="match status" value="1"/>
</dbReference>
<dbReference type="GO" id="GO:0016791">
    <property type="term" value="F:phosphatase activity"/>
    <property type="evidence" value="ECO:0007669"/>
    <property type="project" value="TreeGrafter"/>
</dbReference>
<dbReference type="OrthoDB" id="9763484at2"/>
<dbReference type="EMBL" id="CP007139">
    <property type="protein sequence ID" value="AIE86901.1"/>
    <property type="molecule type" value="Genomic_DNA"/>
</dbReference>
<dbReference type="SMART" id="SM00448">
    <property type="entry name" value="REC"/>
    <property type="match status" value="1"/>
</dbReference>
<evidence type="ECO:0000259" key="3">
    <source>
        <dbReference type="PROSITE" id="PS50110"/>
    </source>
</evidence>
<dbReference type="InterPro" id="IPR036457">
    <property type="entry name" value="PPM-type-like_dom_sf"/>
</dbReference>
<keyword evidence="1" id="KW-0378">Hydrolase</keyword>
<keyword evidence="5" id="KW-1185">Reference proteome</keyword>
<dbReference type="InterPro" id="IPR011006">
    <property type="entry name" value="CheY-like_superfamily"/>
</dbReference>
<proteinExistence type="predicted"/>
<reference evidence="4 5" key="1">
    <citation type="journal article" date="2014" name="PLoS ONE">
        <title>The first complete genome sequence of the class fimbriimonadia in the phylum armatimonadetes.</title>
        <authorList>
            <person name="Hu Z.Y."/>
            <person name="Wang Y.Z."/>
            <person name="Im W.T."/>
            <person name="Wang S.Y."/>
            <person name="Zhao G.P."/>
            <person name="Zheng H.J."/>
            <person name="Quan Z.X."/>
        </authorList>
    </citation>
    <scope>NUCLEOTIDE SEQUENCE [LARGE SCALE GENOMIC DNA]</scope>
    <source>
        <strain evidence="4">Gsoil 348</strain>
    </source>
</reference>
<dbReference type="InterPro" id="IPR001789">
    <property type="entry name" value="Sig_transdc_resp-reg_receiver"/>
</dbReference>
<dbReference type="InterPro" id="IPR001932">
    <property type="entry name" value="PPM-type_phosphatase-like_dom"/>
</dbReference>
<organism evidence="4 5">
    <name type="scientific">Fimbriimonas ginsengisoli Gsoil 348</name>
    <dbReference type="NCBI Taxonomy" id="661478"/>
    <lineage>
        <taxon>Bacteria</taxon>
        <taxon>Bacillati</taxon>
        <taxon>Armatimonadota</taxon>
        <taxon>Fimbriimonadia</taxon>
        <taxon>Fimbriimonadales</taxon>
        <taxon>Fimbriimonadaceae</taxon>
        <taxon>Fimbriimonas</taxon>
    </lineage>
</organism>
<dbReference type="CDD" id="cd17574">
    <property type="entry name" value="REC_OmpR"/>
    <property type="match status" value="1"/>
</dbReference>
<dbReference type="PANTHER" id="PTHR43156">
    <property type="entry name" value="STAGE II SPORULATION PROTEIN E-RELATED"/>
    <property type="match status" value="1"/>
</dbReference>
<dbReference type="RefSeq" id="WP_025229169.1">
    <property type="nucleotide sequence ID" value="NZ_CP007139.1"/>
</dbReference>
<protein>
    <submittedName>
        <fullName evidence="4">Protein serine/threonine phosphatase</fullName>
    </submittedName>
</protein>
<feature type="modified residue" description="4-aspartylphosphate" evidence="2">
    <location>
        <position position="51"/>
    </location>
</feature>
<evidence type="ECO:0000256" key="2">
    <source>
        <dbReference type="PROSITE-ProRule" id="PRU00169"/>
    </source>
</evidence>
<dbReference type="PROSITE" id="PS50110">
    <property type="entry name" value="RESPONSE_REGULATORY"/>
    <property type="match status" value="1"/>
</dbReference>
<dbReference type="Pfam" id="PF07228">
    <property type="entry name" value="SpoIIE"/>
    <property type="match status" value="1"/>
</dbReference>
<dbReference type="STRING" id="661478.OP10G_3533"/>
<name>A0A068NTY3_FIMGI</name>
<dbReference type="CDD" id="cd16936">
    <property type="entry name" value="HATPase_RsbW-like"/>
    <property type="match status" value="1"/>
</dbReference>
<dbReference type="Proteomes" id="UP000027982">
    <property type="component" value="Chromosome"/>
</dbReference>
<keyword evidence="2" id="KW-0597">Phosphoprotein</keyword>
<dbReference type="SMART" id="SM00331">
    <property type="entry name" value="PP2C_SIG"/>
    <property type="match status" value="1"/>
</dbReference>
<dbReference type="eggNOG" id="COG3706">
    <property type="taxonomic scope" value="Bacteria"/>
</dbReference>
<dbReference type="KEGG" id="fgi:OP10G_3533"/>
<dbReference type="Gene3D" id="3.30.565.10">
    <property type="entry name" value="Histidine kinase-like ATPase, C-terminal domain"/>
    <property type="match status" value="1"/>
</dbReference>